<protein>
    <submittedName>
        <fullName evidence="4">Uncharacterized protein</fullName>
    </submittedName>
</protein>
<evidence type="ECO:0000313" key="5">
    <source>
        <dbReference type="Proteomes" id="UP000230750"/>
    </source>
</evidence>
<reference evidence="4 5" key="1">
    <citation type="journal article" date="2017" name="PLoS Biol.">
        <title>The sea cucumber genome provides insights into morphological evolution and visceral regeneration.</title>
        <authorList>
            <person name="Zhang X."/>
            <person name="Sun L."/>
            <person name="Yuan J."/>
            <person name="Sun Y."/>
            <person name="Gao Y."/>
            <person name="Zhang L."/>
            <person name="Li S."/>
            <person name="Dai H."/>
            <person name="Hamel J.F."/>
            <person name="Liu C."/>
            <person name="Yu Y."/>
            <person name="Liu S."/>
            <person name="Lin W."/>
            <person name="Guo K."/>
            <person name="Jin S."/>
            <person name="Xu P."/>
            <person name="Storey K.B."/>
            <person name="Huan P."/>
            <person name="Zhang T."/>
            <person name="Zhou Y."/>
            <person name="Zhang J."/>
            <person name="Lin C."/>
            <person name="Li X."/>
            <person name="Xing L."/>
            <person name="Huo D."/>
            <person name="Sun M."/>
            <person name="Wang L."/>
            <person name="Mercier A."/>
            <person name="Li F."/>
            <person name="Yang H."/>
            <person name="Xiang J."/>
        </authorList>
    </citation>
    <scope>NUCLEOTIDE SEQUENCE [LARGE SCALE GENOMIC DNA]</scope>
    <source>
        <strain evidence="4">Shaxun</strain>
        <tissue evidence="4">Muscle</tissue>
    </source>
</reference>
<keyword evidence="2" id="KW-0175">Coiled coil</keyword>
<dbReference type="GO" id="GO:0006360">
    <property type="term" value="P:transcription by RNA polymerase I"/>
    <property type="evidence" value="ECO:0007669"/>
    <property type="project" value="TreeGrafter"/>
</dbReference>
<dbReference type="PANTHER" id="PTHR22691">
    <property type="entry name" value="YEAST SPT2-RELATED"/>
    <property type="match status" value="1"/>
</dbReference>
<organism evidence="4 5">
    <name type="scientific">Stichopus japonicus</name>
    <name type="common">Sea cucumber</name>
    <dbReference type="NCBI Taxonomy" id="307972"/>
    <lineage>
        <taxon>Eukaryota</taxon>
        <taxon>Metazoa</taxon>
        <taxon>Echinodermata</taxon>
        <taxon>Eleutherozoa</taxon>
        <taxon>Echinozoa</taxon>
        <taxon>Holothuroidea</taxon>
        <taxon>Aspidochirotacea</taxon>
        <taxon>Aspidochirotida</taxon>
        <taxon>Stichopodidae</taxon>
        <taxon>Apostichopus</taxon>
    </lineage>
</organism>
<keyword evidence="5" id="KW-1185">Reference proteome</keyword>
<comment type="caution">
    <text evidence="4">The sequence shown here is derived from an EMBL/GenBank/DDBJ whole genome shotgun (WGS) entry which is preliminary data.</text>
</comment>
<comment type="similarity">
    <text evidence="1">Belongs to the SPT2 family.</text>
</comment>
<dbReference type="GO" id="GO:0042393">
    <property type="term" value="F:histone binding"/>
    <property type="evidence" value="ECO:0007669"/>
    <property type="project" value="TreeGrafter"/>
</dbReference>
<feature type="compositionally biased region" description="Polar residues" evidence="3">
    <location>
        <begin position="45"/>
        <end position="55"/>
    </location>
</feature>
<evidence type="ECO:0000256" key="3">
    <source>
        <dbReference type="SAM" id="MobiDB-lite"/>
    </source>
</evidence>
<dbReference type="PANTHER" id="PTHR22691:SF8">
    <property type="entry name" value="PROTEIN SPT2 HOMOLOG"/>
    <property type="match status" value="1"/>
</dbReference>
<dbReference type="EMBL" id="MRZV01000785">
    <property type="protein sequence ID" value="PIK44310.1"/>
    <property type="molecule type" value="Genomic_DNA"/>
</dbReference>
<dbReference type="STRING" id="307972.A0A2G8K8K2"/>
<dbReference type="GO" id="GO:0003677">
    <property type="term" value="F:DNA binding"/>
    <property type="evidence" value="ECO:0007669"/>
    <property type="project" value="TreeGrafter"/>
</dbReference>
<evidence type="ECO:0000256" key="2">
    <source>
        <dbReference type="ARBA" id="ARBA00023054"/>
    </source>
</evidence>
<sequence length="224" mass="24515">MRKKVLRPVKWNAQRKETWLAGSSTRNPPVGNVAQSESRGKKLTVPTNATMSKVNKATPPAAAKAKKQGWLDSERKPTGSVPPPAKGKKGGRLDAAKTNSSSGRREKGGWLDPPSAPRERSGGWLGSIQEPKETRPGGWLGGAVREPTLAARRGRLLSSEDEEEDSDMDDFIDDTPYEGPEGGNVSSYIKEIFGYDSSKYKYESDYALKSMEASYSQILKEEAR</sequence>
<feature type="non-terminal residue" evidence="4">
    <location>
        <position position="224"/>
    </location>
</feature>
<feature type="compositionally biased region" description="Acidic residues" evidence="3">
    <location>
        <begin position="159"/>
        <end position="176"/>
    </location>
</feature>
<feature type="compositionally biased region" description="Polar residues" evidence="3">
    <location>
        <begin position="21"/>
        <end position="37"/>
    </location>
</feature>
<dbReference type="GO" id="GO:0006334">
    <property type="term" value="P:nucleosome assembly"/>
    <property type="evidence" value="ECO:0007669"/>
    <property type="project" value="TreeGrafter"/>
</dbReference>
<dbReference type="AlphaFoldDB" id="A0A2G8K8K2"/>
<accession>A0A2G8K8K2</accession>
<dbReference type="InterPro" id="IPR013256">
    <property type="entry name" value="Chromatin_SPT2"/>
</dbReference>
<name>A0A2G8K8K2_STIJA</name>
<evidence type="ECO:0000256" key="1">
    <source>
        <dbReference type="ARBA" id="ARBA00006461"/>
    </source>
</evidence>
<dbReference type="GO" id="GO:0005730">
    <property type="term" value="C:nucleolus"/>
    <property type="evidence" value="ECO:0007669"/>
    <property type="project" value="TreeGrafter"/>
</dbReference>
<dbReference type="Pfam" id="PF08243">
    <property type="entry name" value="SPT2"/>
    <property type="match status" value="1"/>
</dbReference>
<gene>
    <name evidence="4" type="ORF">BSL78_18848</name>
</gene>
<evidence type="ECO:0000313" key="4">
    <source>
        <dbReference type="EMBL" id="PIK44310.1"/>
    </source>
</evidence>
<dbReference type="Proteomes" id="UP000230750">
    <property type="component" value="Unassembled WGS sequence"/>
</dbReference>
<feature type="region of interest" description="Disordered" evidence="3">
    <location>
        <begin position="1"/>
        <end position="185"/>
    </location>
</feature>
<proteinExistence type="inferred from homology"/>